<dbReference type="EMBL" id="JAIGNO010000001">
    <property type="protein sequence ID" value="MBX7480999.1"/>
    <property type="molecule type" value="Genomic_DNA"/>
</dbReference>
<reference evidence="2 3" key="1">
    <citation type="submission" date="2021-08" db="EMBL/GenBank/DDBJ databases">
        <title>Comparative Genomics Analysis of the Genus Qipengyuania Reveals Extensive Genetic Diversity and Metabolic Versatility, Including the Description of Fifteen Novel Species.</title>
        <authorList>
            <person name="Liu Y."/>
        </authorList>
    </citation>
    <scope>NUCLEOTIDE SEQUENCE [LARGE SCALE GENOMIC DNA]</scope>
    <source>
        <strain evidence="2 3">6D47A</strain>
    </source>
</reference>
<accession>A0ABS7J0X4</accession>
<protein>
    <submittedName>
        <fullName evidence="2">Uncharacterized protein</fullName>
    </submittedName>
</protein>
<feature type="transmembrane region" description="Helical" evidence="1">
    <location>
        <begin position="24"/>
        <end position="48"/>
    </location>
</feature>
<name>A0ABS7J0X4_9SPHN</name>
<gene>
    <name evidence="2" type="ORF">K3174_00525</name>
</gene>
<evidence type="ECO:0000313" key="3">
    <source>
        <dbReference type="Proteomes" id="UP000755104"/>
    </source>
</evidence>
<evidence type="ECO:0000313" key="2">
    <source>
        <dbReference type="EMBL" id="MBX7480999.1"/>
    </source>
</evidence>
<organism evidence="2 3">
    <name type="scientific">Qipengyuania qiaonensis</name>
    <dbReference type="NCBI Taxonomy" id="2867240"/>
    <lineage>
        <taxon>Bacteria</taxon>
        <taxon>Pseudomonadati</taxon>
        <taxon>Pseudomonadota</taxon>
        <taxon>Alphaproteobacteria</taxon>
        <taxon>Sphingomonadales</taxon>
        <taxon>Erythrobacteraceae</taxon>
        <taxon>Qipengyuania</taxon>
    </lineage>
</organism>
<keyword evidence="1" id="KW-0472">Membrane</keyword>
<dbReference type="RefSeq" id="WP_221554893.1">
    <property type="nucleotide sequence ID" value="NZ_JAIGNO010000001.1"/>
</dbReference>
<keyword evidence="3" id="KW-1185">Reference proteome</keyword>
<evidence type="ECO:0000256" key="1">
    <source>
        <dbReference type="SAM" id="Phobius"/>
    </source>
</evidence>
<keyword evidence="1" id="KW-1133">Transmembrane helix</keyword>
<sequence>MSIALVLLLSRVSGVAKIGADDTSAIGVIGLLMLIVFITAGVISYLLSDSAVRFLGIAHAGWQSRIGRTVIVTQCAFASTILLGILLDSRLMIVAVAIGMASILGLAARWIYLGDTPR</sequence>
<feature type="transmembrane region" description="Helical" evidence="1">
    <location>
        <begin position="93"/>
        <end position="112"/>
    </location>
</feature>
<comment type="caution">
    <text evidence="2">The sequence shown here is derived from an EMBL/GenBank/DDBJ whole genome shotgun (WGS) entry which is preliminary data.</text>
</comment>
<proteinExistence type="predicted"/>
<feature type="transmembrane region" description="Helical" evidence="1">
    <location>
        <begin position="69"/>
        <end position="87"/>
    </location>
</feature>
<dbReference type="Proteomes" id="UP000755104">
    <property type="component" value="Unassembled WGS sequence"/>
</dbReference>
<keyword evidence="1" id="KW-0812">Transmembrane</keyword>